<accession>A0A3M2HRF2</accession>
<feature type="compositionally biased region" description="Basic residues" evidence="1">
    <location>
        <begin position="178"/>
        <end position="188"/>
    </location>
</feature>
<dbReference type="OrthoDB" id="6028465at2"/>
<feature type="compositionally biased region" description="Basic and acidic residues" evidence="1">
    <location>
        <begin position="286"/>
        <end position="299"/>
    </location>
</feature>
<dbReference type="AlphaFoldDB" id="A0A3M2HRF2"/>
<dbReference type="Proteomes" id="UP000275012">
    <property type="component" value="Unassembled WGS sequence"/>
</dbReference>
<comment type="caution">
    <text evidence="2">The sequence shown here is derived from an EMBL/GenBank/DDBJ whole genome shotgun (WGS) entry which is preliminary data.</text>
</comment>
<feature type="compositionally biased region" description="Basic and acidic residues" evidence="1">
    <location>
        <begin position="51"/>
        <end position="68"/>
    </location>
</feature>
<dbReference type="EMBL" id="RFLY01000012">
    <property type="protein sequence ID" value="RMH90915.1"/>
    <property type="molecule type" value="Genomic_DNA"/>
</dbReference>
<reference evidence="2 3" key="1">
    <citation type="submission" date="2018-10" db="EMBL/GenBank/DDBJ databases">
        <title>Proposal of Lysobacter pythonis sp. nov. isolated from royal pythons (Python regius).</title>
        <authorList>
            <person name="Hans-Juergen B."/>
            <person name="Huptas C."/>
            <person name="Sandra B."/>
            <person name="Igor L."/>
            <person name="Joachim S."/>
            <person name="Siegfried S."/>
            <person name="Mareike W."/>
            <person name="Peter K."/>
        </authorList>
    </citation>
    <scope>NUCLEOTIDE SEQUENCE [LARGE SCALE GENOMIC DNA]</scope>
    <source>
        <strain evidence="2 3">4284/11</strain>
    </source>
</reference>
<dbReference type="RefSeq" id="WP_122101839.1">
    <property type="nucleotide sequence ID" value="NZ_RFLY01000012.1"/>
</dbReference>
<feature type="region of interest" description="Disordered" evidence="1">
    <location>
        <begin position="51"/>
        <end position="81"/>
    </location>
</feature>
<feature type="region of interest" description="Disordered" evidence="1">
    <location>
        <begin position="116"/>
        <end position="299"/>
    </location>
</feature>
<evidence type="ECO:0000313" key="3">
    <source>
        <dbReference type="Proteomes" id="UP000275012"/>
    </source>
</evidence>
<gene>
    <name evidence="2" type="ORF">EBB59_09050</name>
</gene>
<proteinExistence type="predicted"/>
<protein>
    <submittedName>
        <fullName evidence="2">Uncharacterized protein</fullName>
    </submittedName>
</protein>
<feature type="compositionally biased region" description="Basic and acidic residues" evidence="1">
    <location>
        <begin position="262"/>
        <end position="277"/>
    </location>
</feature>
<sequence>MPVNFTKAQASKLLTVSEMKLHEESRIAMLRKFSASQLDRRIERTRALRDKARDQLQRQRVAQREKTGSKRGLSGTANQQRSKDKIALIADILKRFEGQLKIARKNEKAGIVPTRAPARRATRKAAIAKAKAPNKDFTASRMRAKNRAEEEAGSAMKARKTAKKTARKAAGETAAKPTAKKTARKTVAKKSPAAKTPVAKKATAKKASPAPRTSAKTVAKKTAAKRPANTPVGGKTGGKRTASVKALSEAGQNVRGGFPNPRAHDTAQQRAFQEARSRPIQAHISSQDRRQQAKRDGRG</sequence>
<feature type="compositionally biased region" description="Low complexity" evidence="1">
    <location>
        <begin position="189"/>
        <end position="217"/>
    </location>
</feature>
<keyword evidence="3" id="KW-1185">Reference proteome</keyword>
<feature type="compositionally biased region" description="Basic residues" evidence="1">
    <location>
        <begin position="157"/>
        <end position="167"/>
    </location>
</feature>
<evidence type="ECO:0000256" key="1">
    <source>
        <dbReference type="SAM" id="MobiDB-lite"/>
    </source>
</evidence>
<name>A0A3M2HRF2_9GAMM</name>
<evidence type="ECO:0000313" key="2">
    <source>
        <dbReference type="EMBL" id="RMH90915.1"/>
    </source>
</evidence>
<organism evidence="2 3">
    <name type="scientific">Solilutibacter pythonis</name>
    <dbReference type="NCBI Taxonomy" id="2483112"/>
    <lineage>
        <taxon>Bacteria</taxon>
        <taxon>Pseudomonadati</taxon>
        <taxon>Pseudomonadota</taxon>
        <taxon>Gammaproteobacteria</taxon>
        <taxon>Lysobacterales</taxon>
        <taxon>Lysobacteraceae</taxon>
        <taxon>Solilutibacter</taxon>
    </lineage>
</organism>